<reference evidence="2 3" key="1">
    <citation type="submission" date="2018-06" db="EMBL/GenBank/DDBJ databases">
        <title>Genomic Encyclopedia of Type Strains, Phase IV (KMG-IV): sequencing the most valuable type-strain genomes for metagenomic binning, comparative biology and taxonomic classification.</title>
        <authorList>
            <person name="Goeker M."/>
        </authorList>
    </citation>
    <scope>NUCLEOTIDE SEQUENCE [LARGE SCALE GENOMIC DNA]</scope>
    <source>
        <strain evidence="2 3">DSM 24032</strain>
    </source>
</reference>
<dbReference type="EMBL" id="QNRT01000001">
    <property type="protein sequence ID" value="RBP52683.1"/>
    <property type="molecule type" value="Genomic_DNA"/>
</dbReference>
<evidence type="ECO:0000256" key="1">
    <source>
        <dbReference type="SAM" id="SignalP"/>
    </source>
</evidence>
<evidence type="ECO:0008006" key="4">
    <source>
        <dbReference type="Google" id="ProtNLM"/>
    </source>
</evidence>
<name>A0A395JN10_9GAMM</name>
<evidence type="ECO:0000313" key="2">
    <source>
        <dbReference type="EMBL" id="RBP52683.1"/>
    </source>
</evidence>
<proteinExistence type="predicted"/>
<feature type="chain" id="PRO_5017318853" description="Haem-binding uptake Tiki superfamily ChaN domain-containing protein" evidence="1">
    <location>
        <begin position="23"/>
        <end position="268"/>
    </location>
</feature>
<sequence length="268" mass="30043">MKSLMRCALTLMLGLLAQTVIAGTLQVTQDPKLARYQCPSADLLRQFLNFDDLLIGELHGTVETPAFFKCLVDFSVTHANERVIVSLEMPSAARESSDEFWRKGEFEDGRSSVAMYHLVMYLVELEAQLLIDLHFQHRSRHFNSQIELSKFRENRTVVVGSEIEALSQKGKVIGLAGNLHTPKIRPSFMIPEQDFEGRHVGPSFTHILIDSALGGEVWLCPGMGECGLQQLMVQKTARRGSLIADSERGHDYIYYLDIDGFTGSAPQQ</sequence>
<dbReference type="AlphaFoldDB" id="A0A395JN10"/>
<gene>
    <name evidence="2" type="ORF">DFR28_10165</name>
</gene>
<dbReference type="OrthoDB" id="1409169at2"/>
<comment type="caution">
    <text evidence="2">The sequence shown here is derived from an EMBL/GenBank/DDBJ whole genome shotgun (WGS) entry which is preliminary data.</text>
</comment>
<evidence type="ECO:0000313" key="3">
    <source>
        <dbReference type="Proteomes" id="UP000253083"/>
    </source>
</evidence>
<keyword evidence="3" id="KW-1185">Reference proteome</keyword>
<dbReference type="InParanoid" id="A0A395JN10"/>
<protein>
    <recommendedName>
        <fullName evidence="4">Haem-binding uptake Tiki superfamily ChaN domain-containing protein</fullName>
    </recommendedName>
</protein>
<organism evidence="2 3">
    <name type="scientific">Arenicella xantha</name>
    <dbReference type="NCBI Taxonomy" id="644221"/>
    <lineage>
        <taxon>Bacteria</taxon>
        <taxon>Pseudomonadati</taxon>
        <taxon>Pseudomonadota</taxon>
        <taxon>Gammaproteobacteria</taxon>
        <taxon>Arenicellales</taxon>
        <taxon>Arenicellaceae</taxon>
        <taxon>Arenicella</taxon>
    </lineage>
</organism>
<keyword evidence="1" id="KW-0732">Signal</keyword>
<feature type="signal peptide" evidence="1">
    <location>
        <begin position="1"/>
        <end position="22"/>
    </location>
</feature>
<dbReference type="RefSeq" id="WP_147250884.1">
    <property type="nucleotide sequence ID" value="NZ_QNRT01000001.1"/>
</dbReference>
<accession>A0A395JN10</accession>
<dbReference type="Proteomes" id="UP000253083">
    <property type="component" value="Unassembled WGS sequence"/>
</dbReference>